<feature type="transmembrane region" description="Helical" evidence="19">
    <location>
        <begin position="278"/>
        <end position="296"/>
    </location>
</feature>
<protein>
    <recommendedName>
        <fullName evidence="6">UDP-N-acetylglucosamine--dolichyl-phosphate N-acetylglucosaminephosphotransferase</fullName>
        <ecNumber evidence="5">2.7.8.15</ecNumber>
    </recommendedName>
    <alternativeName>
        <fullName evidence="15">GlcNAc-1-P transferase</fullName>
    </alternativeName>
    <alternativeName>
        <fullName evidence="16">N-acetylglucosamine-1-phosphate transferase</fullName>
    </alternativeName>
</protein>
<reference evidence="21" key="1">
    <citation type="journal article" date="2018" name="Nat. Microbiol.">
        <title>Leveraging single-cell genomics to expand the fungal tree of life.</title>
        <authorList>
            <person name="Ahrendt S.R."/>
            <person name="Quandt C.A."/>
            <person name="Ciobanu D."/>
            <person name="Clum A."/>
            <person name="Salamov A."/>
            <person name="Andreopoulos B."/>
            <person name="Cheng J.F."/>
            <person name="Woyke T."/>
            <person name="Pelin A."/>
            <person name="Henrissat B."/>
            <person name="Reynolds N.K."/>
            <person name="Benny G.L."/>
            <person name="Smith M.E."/>
            <person name="James T.Y."/>
            <person name="Grigoriev I.V."/>
        </authorList>
    </citation>
    <scope>NUCLEOTIDE SEQUENCE [LARGE SCALE GENOMIC DNA]</scope>
</reference>
<evidence type="ECO:0000256" key="3">
    <source>
        <dbReference type="ARBA" id="ARBA00004922"/>
    </source>
</evidence>
<evidence type="ECO:0000256" key="11">
    <source>
        <dbReference type="ARBA" id="ARBA00022824"/>
    </source>
</evidence>
<sequence length="431" mass="47241">MTVPKSIATIGVAIMATWYSGRDPIVASCALSIAAGLSTYFLVPTLAPLFTQAGLRGKDVHRASQPIVPESLGLVAATVYIVSLFLFIPFVFYDWIAPSLDPFVSARNAHSFPHVKLGEFLSALLSLQSMTLLGFADDLFDIRWRSKLPLPLIASIPLLMVYYVSGGITWIAVPYPFRSLLGSSIDLGPLYYLYMSLVSVFCTNSINILAGVNGVEAAQSLIIALSLLINDLLYIGGPDYPASQVHLLSFYLLLPFVGVTLGLLWHNWCSVSLLVGDTYCYFAGMTFAVAGILGHFSKTLLLLFIPQIFNFVLSFPQIAHVVPCPRHRMPRLNGKTQLLEASTASLEDLSSLGKVILLFLERLGLVRLEKASSGSLTTTTNLTLLNLLLVRLGPMREDRLVQWIMAIQGLGSVLAFIIRYRLVSLFYDVIS</sequence>
<keyword evidence="14 19" id="KW-0472">Membrane</keyword>
<feature type="transmembrane region" description="Helical" evidence="19">
    <location>
        <begin position="191"/>
        <end position="210"/>
    </location>
</feature>
<evidence type="ECO:0000256" key="2">
    <source>
        <dbReference type="ARBA" id="ARBA00004477"/>
    </source>
</evidence>
<comment type="function">
    <text evidence="17">UDP-N-acetylglucosamine--dolichyl-phosphate N-acetylglucosaminephosphotransferase that operates in the biosynthetic pathway of dolichol-linked oligosaccharides, the glycan precursors employed in protein asparagine (N)-glycosylation. The assembly of dolichol-linked oligosaccharides begins on the cytosolic side of the endoplasmic reticulum membrane and finishes in its lumen. The sequential addition of sugars to dolichol pyrophosphate produces dolichol-linked oligosaccharides containing fourteen sugars, including two GlcNAcs, nine mannoses and three glucoses. Once assembled, the oligosaccharide is transferred from the lipid to nascent proteins by oligosaccharyltransferases. Catalyzes the initial step of dolichol-linked oligosaccharide biosynthesis, transfering GlcNAc-1-P from cytosolic UDP-GlcNAc onto the carrier lipid dolichyl phosphate (P-dolichol), yielding GlcNAc-P-P-dolichol embedded in the cytoplasmic leaflet of the endoplasmic reticulum membrane.</text>
</comment>
<dbReference type="Pfam" id="PF00953">
    <property type="entry name" value="Glycos_transf_4"/>
    <property type="match status" value="1"/>
</dbReference>
<evidence type="ECO:0000313" key="21">
    <source>
        <dbReference type="Proteomes" id="UP000267251"/>
    </source>
</evidence>
<dbReference type="EC" id="2.7.8.15" evidence="5"/>
<dbReference type="CDD" id="cd06855">
    <property type="entry name" value="GT_GPT_euk"/>
    <property type="match status" value="1"/>
</dbReference>
<dbReference type="PANTHER" id="PTHR10571:SF0">
    <property type="entry name" value="UDP-N-ACETYLGLUCOSAMINE--DOLICHYL-PHOSPHATE N-ACETYLGLUCOSAMINEPHOSPHOTRANSFERASE"/>
    <property type="match status" value="1"/>
</dbReference>
<evidence type="ECO:0000256" key="7">
    <source>
        <dbReference type="ARBA" id="ARBA00022676"/>
    </source>
</evidence>
<dbReference type="Proteomes" id="UP000267251">
    <property type="component" value="Unassembled WGS sequence"/>
</dbReference>
<feature type="transmembrane region" description="Helical" evidence="19">
    <location>
        <begin position="248"/>
        <end position="266"/>
    </location>
</feature>
<dbReference type="EMBL" id="KZ988346">
    <property type="protein sequence ID" value="RKP12401.1"/>
    <property type="molecule type" value="Genomic_DNA"/>
</dbReference>
<comment type="subcellular location">
    <subcellularLocation>
        <location evidence="2">Endoplasmic reticulum membrane</location>
        <topology evidence="2">Multi-pass membrane protein</topology>
    </subcellularLocation>
</comment>
<keyword evidence="7" id="KW-0328">Glycosyltransferase</keyword>
<feature type="transmembrane region" description="Helical" evidence="19">
    <location>
        <begin position="25"/>
        <end position="51"/>
    </location>
</feature>
<evidence type="ECO:0000256" key="16">
    <source>
        <dbReference type="ARBA" id="ARBA00033238"/>
    </source>
</evidence>
<dbReference type="InterPro" id="IPR033895">
    <property type="entry name" value="GPT"/>
</dbReference>
<feature type="transmembrane region" description="Helical" evidence="19">
    <location>
        <begin position="148"/>
        <end position="171"/>
    </location>
</feature>
<evidence type="ECO:0000256" key="1">
    <source>
        <dbReference type="ARBA" id="ARBA00001946"/>
    </source>
</evidence>
<feature type="transmembrane region" description="Helical" evidence="19">
    <location>
        <begin position="400"/>
        <end position="422"/>
    </location>
</feature>
<keyword evidence="9 19" id="KW-0812">Transmembrane</keyword>
<evidence type="ECO:0000256" key="9">
    <source>
        <dbReference type="ARBA" id="ARBA00022692"/>
    </source>
</evidence>
<proteinExistence type="inferred from homology"/>
<evidence type="ECO:0000256" key="14">
    <source>
        <dbReference type="ARBA" id="ARBA00023136"/>
    </source>
</evidence>
<dbReference type="PANTHER" id="PTHR10571">
    <property type="entry name" value="UDP-N-ACETYLGLUCOSAMINE--DOLICHYL-PHOSPHATE N-ACETYLGLUCOSAMINEPHOSPHOTRANSFERASE"/>
    <property type="match status" value="1"/>
</dbReference>
<comment type="similarity">
    <text evidence="4">Belongs to the glycosyltransferase 4 family.</text>
</comment>
<accession>A0A4P9Y2U8</accession>
<evidence type="ECO:0000256" key="5">
    <source>
        <dbReference type="ARBA" id="ARBA00013225"/>
    </source>
</evidence>
<evidence type="ECO:0000256" key="6">
    <source>
        <dbReference type="ARBA" id="ARBA00017659"/>
    </source>
</evidence>
<evidence type="ECO:0000256" key="8">
    <source>
        <dbReference type="ARBA" id="ARBA00022679"/>
    </source>
</evidence>
<keyword evidence="13 19" id="KW-1133">Transmembrane helix</keyword>
<keyword evidence="21" id="KW-1185">Reference proteome</keyword>
<evidence type="ECO:0000256" key="17">
    <source>
        <dbReference type="ARBA" id="ARBA00044717"/>
    </source>
</evidence>
<evidence type="ECO:0000256" key="10">
    <source>
        <dbReference type="ARBA" id="ARBA00022723"/>
    </source>
</evidence>
<dbReference type="InterPro" id="IPR000715">
    <property type="entry name" value="Glycosyl_transferase_4"/>
</dbReference>
<feature type="transmembrane region" description="Helical" evidence="19">
    <location>
        <begin position="217"/>
        <end position="236"/>
    </location>
</feature>
<comment type="cofactor">
    <cofactor evidence="1">
        <name>Mg(2+)</name>
        <dbReference type="ChEBI" id="CHEBI:18420"/>
    </cofactor>
</comment>
<name>A0A4P9Y2U8_9FUNG</name>
<organism evidence="20 21">
    <name type="scientific">Piptocephalis cylindrospora</name>
    <dbReference type="NCBI Taxonomy" id="1907219"/>
    <lineage>
        <taxon>Eukaryota</taxon>
        <taxon>Fungi</taxon>
        <taxon>Fungi incertae sedis</taxon>
        <taxon>Zoopagomycota</taxon>
        <taxon>Zoopagomycotina</taxon>
        <taxon>Zoopagomycetes</taxon>
        <taxon>Zoopagales</taxon>
        <taxon>Piptocephalidaceae</taxon>
        <taxon>Piptocephalis</taxon>
    </lineage>
</organism>
<evidence type="ECO:0000256" key="19">
    <source>
        <dbReference type="SAM" id="Phobius"/>
    </source>
</evidence>
<dbReference type="GO" id="GO:0046872">
    <property type="term" value="F:metal ion binding"/>
    <property type="evidence" value="ECO:0007669"/>
    <property type="project" value="UniProtKB-KW"/>
</dbReference>
<comment type="pathway">
    <text evidence="3">Protein modification; protein glycosylation.</text>
</comment>
<evidence type="ECO:0000313" key="20">
    <source>
        <dbReference type="EMBL" id="RKP12401.1"/>
    </source>
</evidence>
<gene>
    <name evidence="20" type="ORF">BJ684DRAFT_11534</name>
</gene>
<evidence type="ECO:0000256" key="13">
    <source>
        <dbReference type="ARBA" id="ARBA00022989"/>
    </source>
</evidence>
<dbReference type="OrthoDB" id="10262326at2759"/>
<dbReference type="UniPathway" id="UPA00378"/>
<evidence type="ECO:0000256" key="15">
    <source>
        <dbReference type="ARBA" id="ARBA00029567"/>
    </source>
</evidence>
<dbReference type="AlphaFoldDB" id="A0A4P9Y2U8"/>
<keyword evidence="10" id="KW-0479">Metal-binding</keyword>
<comment type="catalytic activity">
    <reaction evidence="18">
        <text>a di-trans,poly-cis-dolichyl phosphate + UDP-N-acetyl-alpha-D-glucosamine = an N-acetyl-alpha-D-glucosaminyl-diphospho-di-trans,poly-cis-dolichol + UMP</text>
        <dbReference type="Rhea" id="RHEA:13289"/>
        <dbReference type="Rhea" id="RHEA-COMP:19498"/>
        <dbReference type="Rhea" id="RHEA-COMP:19507"/>
        <dbReference type="ChEBI" id="CHEBI:57683"/>
        <dbReference type="ChEBI" id="CHEBI:57705"/>
        <dbReference type="ChEBI" id="CHEBI:57865"/>
        <dbReference type="ChEBI" id="CHEBI:58427"/>
        <dbReference type="EC" id="2.7.8.15"/>
    </reaction>
    <physiologicalReaction direction="left-to-right" evidence="18">
        <dbReference type="Rhea" id="RHEA:13290"/>
    </physiologicalReaction>
</comment>
<evidence type="ECO:0000256" key="4">
    <source>
        <dbReference type="ARBA" id="ARBA00009317"/>
    </source>
</evidence>
<keyword evidence="11" id="KW-0256">Endoplasmic reticulum</keyword>
<dbReference type="GO" id="GO:0003975">
    <property type="term" value="F:UDP-N-acetylglucosamine-dolichyl-phosphate N-acetylglucosaminephosphotransferase activity"/>
    <property type="evidence" value="ECO:0007669"/>
    <property type="project" value="UniProtKB-EC"/>
</dbReference>
<dbReference type="GO" id="GO:0006488">
    <property type="term" value="P:dolichol-linked oligosaccharide biosynthetic process"/>
    <property type="evidence" value="ECO:0007669"/>
    <property type="project" value="InterPro"/>
</dbReference>
<keyword evidence="12" id="KW-0460">Magnesium</keyword>
<feature type="transmembrane region" description="Helical" evidence="19">
    <location>
        <begin position="72"/>
        <end position="97"/>
    </location>
</feature>
<dbReference type="GO" id="GO:0005789">
    <property type="term" value="C:endoplasmic reticulum membrane"/>
    <property type="evidence" value="ECO:0007669"/>
    <property type="project" value="UniProtKB-SubCell"/>
</dbReference>
<evidence type="ECO:0000256" key="12">
    <source>
        <dbReference type="ARBA" id="ARBA00022842"/>
    </source>
</evidence>
<dbReference type="GO" id="GO:0016757">
    <property type="term" value="F:glycosyltransferase activity"/>
    <property type="evidence" value="ECO:0007669"/>
    <property type="project" value="UniProtKB-KW"/>
</dbReference>
<evidence type="ECO:0000256" key="18">
    <source>
        <dbReference type="ARBA" id="ARBA00045078"/>
    </source>
</evidence>
<keyword evidence="8 20" id="KW-0808">Transferase</keyword>
<feature type="transmembrane region" description="Helical" evidence="19">
    <location>
        <begin position="302"/>
        <end position="322"/>
    </location>
</feature>